<dbReference type="InterPro" id="IPR000477">
    <property type="entry name" value="RT_dom"/>
</dbReference>
<reference evidence="2" key="2">
    <citation type="submission" date="2025-08" db="UniProtKB">
        <authorList>
            <consortium name="Ensembl"/>
        </authorList>
    </citation>
    <scope>IDENTIFICATION</scope>
</reference>
<keyword evidence="3" id="KW-1185">Reference proteome</keyword>
<dbReference type="PANTHER" id="PTHR31635">
    <property type="entry name" value="REVERSE TRANSCRIPTASE DOMAIN-CONTAINING PROTEIN-RELATED"/>
    <property type="match status" value="1"/>
</dbReference>
<dbReference type="AlphaFoldDB" id="A0A8C6NVZ4"/>
<dbReference type="Pfam" id="PF00078">
    <property type="entry name" value="RVT_1"/>
    <property type="match status" value="1"/>
</dbReference>
<dbReference type="SUPFAM" id="SSF56672">
    <property type="entry name" value="DNA/RNA polymerases"/>
    <property type="match status" value="1"/>
</dbReference>
<reference evidence="2" key="1">
    <citation type="submission" date="2014-08" db="EMBL/GenBank/DDBJ databases">
        <authorList>
            <person name="Senf B."/>
            <person name="Petzold A."/>
            <person name="Downie B.R."/>
            <person name="Koch P."/>
            <person name="Platzer M."/>
        </authorList>
    </citation>
    <scope>NUCLEOTIDE SEQUENCE [LARGE SCALE GENOMIC DNA]</scope>
    <source>
        <strain evidence="2">GRZ</strain>
    </source>
</reference>
<dbReference type="PANTHER" id="PTHR31635:SF196">
    <property type="entry name" value="REVERSE TRANSCRIPTASE DOMAIN-CONTAINING PROTEIN-RELATED"/>
    <property type="match status" value="1"/>
</dbReference>
<dbReference type="CDD" id="cd01650">
    <property type="entry name" value="RT_nLTR_like"/>
    <property type="match status" value="1"/>
</dbReference>
<sequence length="926" mass="104746">MLVKKEINNILRRQSEFTMYKTRQVYYFQSARPSHLLALKLKSDEYFSEIFCVRTADGTIQTDAKAVNSTFASFYHSLYRPEESFVQPTCDSFLNIANLPCLTEDESADLELAISLQECELALKAMNMGKSPGPDGIPPEVYRTFWPLLGPLMLNMIQFSISAGNFHRDVNTALISLLLKKGKDPMECSSYRPISLLNADIKIYAKALATRMLKCITKLVHCDQTGFIPSRLASDNVRRLLHVIDKVQDANGHAAVLSLDAMKAFDRLEWPFLWALLKHMGFGPSYITMIKVLYKGPSAAVVTGRSCSSPFPVSRGSRQGCPLSPLLFALSMEPLAQVLGLSNSFSPIVINNTQHRVSLYADDLLLYIDNPVSCMHNILSIFSKYGEVSGFKINWQKSALMWLSRAPDVAQVPLAAPVVEHFTYLGIDIYPSISNIIKYNFEKTLTKLILDLEKWAKFKNSLCSRVSVIKMNILPRVNFISSMIPLPPPRQYWAKLQAAITKYVWNGKRPRIKIQTMQRERKDGGLSLPDFKLYNRAFTLRPLSVWFQTDVKVSWRELEESLVSPHSLHQILHLYPMGSRSSSYGQIITYMLKVWEIAGKLCGGLFPWDPGIPLFGNKRLQIDKQPLRCVAWDERGISVLGDIFGADGLLSFAELCAKINLPRTTFYCYLQLRSVLKALGVPLQGSLPSLPVKKLLCTQTNVVGYASKLYKVLLHSLYRPLALESLWKADFSDLNPDLDWCRLWENVGLSSRNPDHQQIHYNFIHRLYLTPKKLHAMKIIRDPNCKLCDLDRVGTFKHMFWECPPVMDFWRQVAGRLSALLGCSVPCLAGVLILNDFSQIKLKVAVQRVLLAGLTAAKKMVATRWKPPHCLSVYAWTTLFLDIAYLELSVARVHRAGSATVEAWRTVIDHLRTNCESQCAATEALD</sequence>
<dbReference type="Proteomes" id="UP000694548">
    <property type="component" value="Chromosome sgr05"/>
</dbReference>
<accession>A0A8C6NVZ4</accession>
<proteinExistence type="predicted"/>
<evidence type="ECO:0000313" key="2">
    <source>
        <dbReference type="Ensembl" id="ENSNFUP00015029255.1"/>
    </source>
</evidence>
<dbReference type="Ensembl" id="ENSNFUT00015030559.1">
    <property type="protein sequence ID" value="ENSNFUP00015029255.1"/>
    <property type="gene ID" value="ENSNFUG00015014210.1"/>
</dbReference>
<dbReference type="InterPro" id="IPR043502">
    <property type="entry name" value="DNA/RNA_pol_sf"/>
</dbReference>
<feature type="domain" description="Reverse transcriptase" evidence="1">
    <location>
        <begin position="159"/>
        <end position="429"/>
    </location>
</feature>
<name>A0A8C6NVZ4_NOTFU</name>
<evidence type="ECO:0000259" key="1">
    <source>
        <dbReference type="PROSITE" id="PS50878"/>
    </source>
</evidence>
<organism evidence="2 3">
    <name type="scientific">Nothobranchius furzeri</name>
    <name type="common">Turquoise killifish</name>
    <dbReference type="NCBI Taxonomy" id="105023"/>
    <lineage>
        <taxon>Eukaryota</taxon>
        <taxon>Metazoa</taxon>
        <taxon>Chordata</taxon>
        <taxon>Craniata</taxon>
        <taxon>Vertebrata</taxon>
        <taxon>Euteleostomi</taxon>
        <taxon>Actinopterygii</taxon>
        <taxon>Neopterygii</taxon>
        <taxon>Teleostei</taxon>
        <taxon>Neoteleostei</taxon>
        <taxon>Acanthomorphata</taxon>
        <taxon>Ovalentaria</taxon>
        <taxon>Atherinomorphae</taxon>
        <taxon>Cyprinodontiformes</taxon>
        <taxon>Nothobranchiidae</taxon>
        <taxon>Nothobranchius</taxon>
    </lineage>
</organism>
<protein>
    <recommendedName>
        <fullName evidence="1">Reverse transcriptase domain-containing protein</fullName>
    </recommendedName>
</protein>
<dbReference type="PROSITE" id="PS50878">
    <property type="entry name" value="RT_POL"/>
    <property type="match status" value="1"/>
</dbReference>
<evidence type="ECO:0000313" key="3">
    <source>
        <dbReference type="Proteomes" id="UP000694548"/>
    </source>
</evidence>
<reference evidence="2" key="3">
    <citation type="submission" date="2025-09" db="UniProtKB">
        <authorList>
            <consortium name="Ensembl"/>
        </authorList>
    </citation>
    <scope>IDENTIFICATION</scope>
</reference>
<dbReference type="GeneTree" id="ENSGT00940000165023"/>